<name>A0ABD3NU04_9STRA</name>
<accession>A0ABD3NU04</accession>
<keyword evidence="1" id="KW-0802">TPR repeat</keyword>
<gene>
    <name evidence="2" type="ORF">ACHAW5_002945</name>
</gene>
<organism evidence="2 3">
    <name type="scientific">Stephanodiscus triporus</name>
    <dbReference type="NCBI Taxonomy" id="2934178"/>
    <lineage>
        <taxon>Eukaryota</taxon>
        <taxon>Sar</taxon>
        <taxon>Stramenopiles</taxon>
        <taxon>Ochrophyta</taxon>
        <taxon>Bacillariophyta</taxon>
        <taxon>Coscinodiscophyceae</taxon>
        <taxon>Thalassiosirophycidae</taxon>
        <taxon>Stephanodiscales</taxon>
        <taxon>Stephanodiscaceae</taxon>
        <taxon>Stephanodiscus</taxon>
    </lineage>
</organism>
<dbReference type="Proteomes" id="UP001530315">
    <property type="component" value="Unassembled WGS sequence"/>
</dbReference>
<evidence type="ECO:0000313" key="2">
    <source>
        <dbReference type="EMBL" id="KAL3779254.1"/>
    </source>
</evidence>
<comment type="caution">
    <text evidence="2">The sequence shown here is derived from an EMBL/GenBank/DDBJ whole genome shotgun (WGS) entry which is preliminary data.</text>
</comment>
<protein>
    <recommendedName>
        <fullName evidence="4">Tetratricopeptide repeat protein</fullName>
    </recommendedName>
</protein>
<dbReference type="EMBL" id="JALLAZ020001175">
    <property type="protein sequence ID" value="KAL3779254.1"/>
    <property type="molecule type" value="Genomic_DNA"/>
</dbReference>
<dbReference type="InterPro" id="IPR011990">
    <property type="entry name" value="TPR-like_helical_dom_sf"/>
</dbReference>
<evidence type="ECO:0000313" key="3">
    <source>
        <dbReference type="Proteomes" id="UP001530315"/>
    </source>
</evidence>
<dbReference type="AlphaFoldDB" id="A0ABD3NU04"/>
<sequence length="145" mass="16727">MKVSAIVLSAATKIGAGSAAFEQELEERDRSDDYNVLIWERETLTHFRRSAWGEVITACRKVLDVPGQSETNYHVLFRMGYASMRLGDYESAADYFVRANRIDGRWIALRLAMQELRMIWPLRRGRRKTTLIVRPNDPSVGPRPR</sequence>
<reference evidence="2 3" key="1">
    <citation type="submission" date="2024-10" db="EMBL/GenBank/DDBJ databases">
        <title>Updated reference genomes for cyclostephanoid diatoms.</title>
        <authorList>
            <person name="Roberts W.R."/>
            <person name="Alverson A.J."/>
        </authorList>
    </citation>
    <scope>NUCLEOTIDE SEQUENCE [LARGE SCALE GENOMIC DNA]</scope>
    <source>
        <strain evidence="2 3">AJA276-08</strain>
    </source>
</reference>
<evidence type="ECO:0000256" key="1">
    <source>
        <dbReference type="PROSITE-ProRule" id="PRU00339"/>
    </source>
</evidence>
<dbReference type="SUPFAM" id="SSF48452">
    <property type="entry name" value="TPR-like"/>
    <property type="match status" value="1"/>
</dbReference>
<evidence type="ECO:0008006" key="4">
    <source>
        <dbReference type="Google" id="ProtNLM"/>
    </source>
</evidence>
<dbReference type="PROSITE" id="PS50005">
    <property type="entry name" value="TPR"/>
    <property type="match status" value="1"/>
</dbReference>
<dbReference type="Gene3D" id="1.25.40.10">
    <property type="entry name" value="Tetratricopeptide repeat domain"/>
    <property type="match status" value="1"/>
</dbReference>
<proteinExistence type="predicted"/>
<dbReference type="InterPro" id="IPR019734">
    <property type="entry name" value="TPR_rpt"/>
</dbReference>
<feature type="repeat" description="TPR" evidence="1">
    <location>
        <begin position="73"/>
        <end position="106"/>
    </location>
</feature>
<keyword evidence="3" id="KW-1185">Reference proteome</keyword>